<dbReference type="Gene3D" id="3.30.70.100">
    <property type="match status" value="1"/>
</dbReference>
<protein>
    <submittedName>
        <fullName evidence="1">Uncharacterized protein</fullName>
    </submittedName>
</protein>
<comment type="caution">
    <text evidence="1">The sequence shown here is derived from an EMBL/GenBank/DDBJ whole genome shotgun (WGS) entry which is preliminary data.</text>
</comment>
<dbReference type="AlphaFoldDB" id="A0A4U0T8W1"/>
<reference evidence="1 2" key="1">
    <citation type="submission" date="2019-04" db="EMBL/GenBank/DDBJ databases">
        <title>Streptomyces oryziradicis sp. nov., a novel actinomycete isolated from rhizosphere soil of rice (Oryza sativa L.).</title>
        <authorList>
            <person name="Li C."/>
        </authorList>
    </citation>
    <scope>NUCLEOTIDE SEQUENCE [LARGE SCALE GENOMIC DNA]</scope>
    <source>
        <strain evidence="1 2">NEAU-C40</strain>
    </source>
</reference>
<gene>
    <name evidence="1" type="ORF">FCI23_08935</name>
</gene>
<accession>A0A4U0T8W1</accession>
<dbReference type="Proteomes" id="UP000305778">
    <property type="component" value="Unassembled WGS sequence"/>
</dbReference>
<proteinExistence type="predicted"/>
<dbReference type="RefSeq" id="WP_136722931.1">
    <property type="nucleotide sequence ID" value="NZ_SUMC01000006.1"/>
</dbReference>
<keyword evidence="2" id="KW-1185">Reference proteome</keyword>
<evidence type="ECO:0000313" key="2">
    <source>
        <dbReference type="Proteomes" id="UP000305778"/>
    </source>
</evidence>
<name>A0A4U0T8W1_9ACTN</name>
<dbReference type="OrthoDB" id="4838347at2"/>
<dbReference type="EMBL" id="SUMC01000006">
    <property type="protein sequence ID" value="TKA11935.1"/>
    <property type="molecule type" value="Genomic_DNA"/>
</dbReference>
<organism evidence="1 2">
    <name type="scientific">Actinacidiphila oryziradicis</name>
    <dbReference type="NCBI Taxonomy" id="2571141"/>
    <lineage>
        <taxon>Bacteria</taxon>
        <taxon>Bacillati</taxon>
        <taxon>Actinomycetota</taxon>
        <taxon>Actinomycetes</taxon>
        <taxon>Kitasatosporales</taxon>
        <taxon>Streptomycetaceae</taxon>
        <taxon>Actinacidiphila</taxon>
    </lineage>
</organism>
<evidence type="ECO:0000313" key="1">
    <source>
        <dbReference type="EMBL" id="TKA11935.1"/>
    </source>
</evidence>
<sequence length="118" mass="12643">MFGLTTRWSLAGTGSDVSDRLREYVGKESQPRFTGRPGLIEKIWTMQPGGFFAGNYLWATEQARSEFVASLATTPSKVTEIVGHGPDIIVEFEVIAVAEGGEGMAGITELGTAFRASA</sequence>